<feature type="binding site" evidence="7">
    <location>
        <position position="163"/>
    </location>
    <ligand>
        <name>Mg(2+)</name>
        <dbReference type="ChEBI" id="CHEBI:18420"/>
    </ligand>
</feature>
<feature type="transmembrane region" description="Helical" evidence="9">
    <location>
        <begin position="6"/>
        <end position="27"/>
    </location>
</feature>
<dbReference type="GO" id="GO:0044038">
    <property type="term" value="P:cell wall macromolecule biosynthetic process"/>
    <property type="evidence" value="ECO:0007669"/>
    <property type="project" value="TreeGrafter"/>
</dbReference>
<dbReference type="RefSeq" id="WP_047815511.1">
    <property type="nucleotide sequence ID" value="NZ_LECT01000031.1"/>
</dbReference>
<proteinExistence type="predicted"/>
<dbReference type="PANTHER" id="PTHR22926">
    <property type="entry name" value="PHOSPHO-N-ACETYLMURAMOYL-PENTAPEPTIDE-TRANSFERASE"/>
    <property type="match status" value="1"/>
</dbReference>
<evidence type="ECO:0000313" key="10">
    <source>
        <dbReference type="EMBL" id="KLU03822.1"/>
    </source>
</evidence>
<dbReference type="STRING" id="595434.RISK_004229"/>
<dbReference type="Proteomes" id="UP000036367">
    <property type="component" value="Unassembled WGS sequence"/>
</dbReference>
<keyword evidence="7" id="KW-0479">Metal-binding</keyword>
<sequence>MTPFILVTLAAAFVTMLVLVPVVRAFAIRIGLVDNPDAERKLHDRPIALAGGLAVFLATGIAFVVGIAYESGWGEFSKMTELSSRWFVLLGASTAILVVGLIDDKWALRGRQKLLAQCVIAMIVVASGTVMRSISLFGFEIPLGIFALPVSVLWLLLAINALNLLDGADGMATTVGAFVCGGLALLSASSGHSASTVIAATALCGALLGFLVFNRPPASIFLGDAGSMMIGLIVGVLAMWCSLKESAVVVAAPVAILVLPLFDSTAAIIRRWMTGRSMYATDRGHLHHLLNEKFGPNGMLLVVAGLCSFSSAIAILSVRFNQDWLVLVGAVVVLGFLVLTRTFGHSECRLLLGRLYHFAHSFVVRPQDCESSKHLRSVQIQGEGCWEPVWEPLVEFAKRHDFAKVQIDANMAWLHEGYHATWQSVRLPEKSVQSVVRIPLYATRPGEEEAVPIGKVEVIANSSQESLAHLSYFLEHAEELQTQVRYLVANLDKKTAAARLNAASKLSKPESEEPAVGTEEVETAPTS</sequence>
<dbReference type="GO" id="GO:0009103">
    <property type="term" value="P:lipopolysaccharide biosynthetic process"/>
    <property type="evidence" value="ECO:0007669"/>
    <property type="project" value="TreeGrafter"/>
</dbReference>
<feature type="transmembrane region" description="Helical" evidence="9">
    <location>
        <begin position="246"/>
        <end position="269"/>
    </location>
</feature>
<accession>A0A0J1BAX2</accession>
<name>A0A0J1BAX2_RHOIS</name>
<feature type="region of interest" description="Disordered" evidence="8">
    <location>
        <begin position="501"/>
        <end position="527"/>
    </location>
</feature>
<organism evidence="10 11">
    <name type="scientific">Rhodopirellula islandica</name>
    <dbReference type="NCBI Taxonomy" id="595434"/>
    <lineage>
        <taxon>Bacteria</taxon>
        <taxon>Pseudomonadati</taxon>
        <taxon>Planctomycetota</taxon>
        <taxon>Planctomycetia</taxon>
        <taxon>Pirellulales</taxon>
        <taxon>Pirellulaceae</taxon>
        <taxon>Rhodopirellula</taxon>
    </lineage>
</organism>
<evidence type="ECO:0000256" key="7">
    <source>
        <dbReference type="PIRSR" id="PIRSR600715-1"/>
    </source>
</evidence>
<keyword evidence="7" id="KW-0460">Magnesium</keyword>
<dbReference type="Pfam" id="PF00953">
    <property type="entry name" value="Glycos_transf_4"/>
    <property type="match status" value="1"/>
</dbReference>
<keyword evidence="3 10" id="KW-0808">Transferase</keyword>
<keyword evidence="5 9" id="KW-1133">Transmembrane helix</keyword>
<feature type="transmembrane region" description="Helical" evidence="9">
    <location>
        <begin position="220"/>
        <end position="240"/>
    </location>
</feature>
<feature type="binding site" evidence="7">
    <location>
        <position position="224"/>
    </location>
    <ligand>
        <name>Mg(2+)</name>
        <dbReference type="ChEBI" id="CHEBI:18420"/>
    </ligand>
</feature>
<comment type="caution">
    <text evidence="10">The sequence shown here is derived from an EMBL/GenBank/DDBJ whole genome shotgun (WGS) entry which is preliminary data.</text>
</comment>
<dbReference type="InterPro" id="IPR000715">
    <property type="entry name" value="Glycosyl_transferase_4"/>
</dbReference>
<feature type="transmembrane region" description="Helical" evidence="9">
    <location>
        <begin position="114"/>
        <end position="135"/>
    </location>
</feature>
<keyword evidence="11" id="KW-1185">Reference proteome</keyword>
<dbReference type="GO" id="GO:0016780">
    <property type="term" value="F:phosphotransferase activity, for other substituted phosphate groups"/>
    <property type="evidence" value="ECO:0007669"/>
    <property type="project" value="InterPro"/>
</dbReference>
<dbReference type="CDD" id="cd06853">
    <property type="entry name" value="GT_WecA_like"/>
    <property type="match status" value="1"/>
</dbReference>
<keyword evidence="2" id="KW-1003">Cell membrane</keyword>
<dbReference type="OrthoDB" id="9783652at2"/>
<feature type="transmembrane region" description="Helical" evidence="9">
    <location>
        <begin position="141"/>
        <end position="159"/>
    </location>
</feature>
<feature type="transmembrane region" description="Helical" evidence="9">
    <location>
        <begin position="84"/>
        <end position="102"/>
    </location>
</feature>
<comment type="cofactor">
    <cofactor evidence="7">
        <name>Mg(2+)</name>
        <dbReference type="ChEBI" id="CHEBI:18420"/>
    </cofactor>
</comment>
<gene>
    <name evidence="10" type="ORF">RISK_004229</name>
</gene>
<evidence type="ECO:0000256" key="1">
    <source>
        <dbReference type="ARBA" id="ARBA00004651"/>
    </source>
</evidence>
<dbReference type="GO" id="GO:0005886">
    <property type="term" value="C:plasma membrane"/>
    <property type="evidence" value="ECO:0007669"/>
    <property type="project" value="UniProtKB-SubCell"/>
</dbReference>
<dbReference type="PATRIC" id="fig|595434.4.peg.4010"/>
<evidence type="ECO:0000256" key="2">
    <source>
        <dbReference type="ARBA" id="ARBA00022475"/>
    </source>
</evidence>
<feature type="transmembrane region" description="Helical" evidence="9">
    <location>
        <begin position="324"/>
        <end position="344"/>
    </location>
</feature>
<evidence type="ECO:0000256" key="8">
    <source>
        <dbReference type="SAM" id="MobiDB-lite"/>
    </source>
</evidence>
<evidence type="ECO:0000313" key="11">
    <source>
        <dbReference type="Proteomes" id="UP000036367"/>
    </source>
</evidence>
<feature type="transmembrane region" description="Helical" evidence="9">
    <location>
        <begin position="298"/>
        <end position="318"/>
    </location>
</feature>
<evidence type="ECO:0000256" key="4">
    <source>
        <dbReference type="ARBA" id="ARBA00022692"/>
    </source>
</evidence>
<keyword evidence="4 9" id="KW-0812">Transmembrane</keyword>
<dbReference type="GO" id="GO:0046872">
    <property type="term" value="F:metal ion binding"/>
    <property type="evidence" value="ECO:0007669"/>
    <property type="project" value="UniProtKB-KW"/>
</dbReference>
<keyword evidence="6 9" id="KW-0472">Membrane</keyword>
<evidence type="ECO:0000256" key="3">
    <source>
        <dbReference type="ARBA" id="ARBA00022679"/>
    </source>
</evidence>
<dbReference type="AlphaFoldDB" id="A0A0J1BAX2"/>
<feature type="transmembrane region" description="Helical" evidence="9">
    <location>
        <begin position="171"/>
        <end position="188"/>
    </location>
</feature>
<evidence type="ECO:0000256" key="6">
    <source>
        <dbReference type="ARBA" id="ARBA00023136"/>
    </source>
</evidence>
<comment type="subcellular location">
    <subcellularLocation>
        <location evidence="1">Cell membrane</location>
        <topology evidence="1">Multi-pass membrane protein</topology>
    </subcellularLocation>
</comment>
<protein>
    <submittedName>
        <fullName evidence="10">Undecaprenyl-phosphate N-acetylglucosaminyl 1-phosphate transferase</fullName>
    </submittedName>
</protein>
<feature type="transmembrane region" description="Helical" evidence="9">
    <location>
        <begin position="47"/>
        <end position="69"/>
    </location>
</feature>
<evidence type="ECO:0000256" key="5">
    <source>
        <dbReference type="ARBA" id="ARBA00022989"/>
    </source>
</evidence>
<dbReference type="PANTHER" id="PTHR22926:SF3">
    <property type="entry name" value="UNDECAPRENYL-PHOSPHATE ALPHA-N-ACETYLGLUCOSAMINYL 1-PHOSPHATE TRANSFERASE"/>
    <property type="match status" value="1"/>
</dbReference>
<dbReference type="EMBL" id="LECT01000031">
    <property type="protein sequence ID" value="KLU03822.1"/>
    <property type="molecule type" value="Genomic_DNA"/>
</dbReference>
<dbReference type="GO" id="GO:0071555">
    <property type="term" value="P:cell wall organization"/>
    <property type="evidence" value="ECO:0007669"/>
    <property type="project" value="TreeGrafter"/>
</dbReference>
<evidence type="ECO:0000256" key="9">
    <source>
        <dbReference type="SAM" id="Phobius"/>
    </source>
</evidence>
<reference evidence="10" key="1">
    <citation type="submission" date="2015-05" db="EMBL/GenBank/DDBJ databases">
        <title>Permanent draft genome of Rhodopirellula islandicus K833.</title>
        <authorList>
            <person name="Kizina J."/>
            <person name="Richter M."/>
            <person name="Glockner F.O."/>
            <person name="Harder J."/>
        </authorList>
    </citation>
    <scope>NUCLEOTIDE SEQUENCE [LARGE SCALE GENOMIC DNA]</scope>
    <source>
        <strain evidence="10">K833</strain>
    </source>
</reference>